<keyword evidence="2" id="KW-1185">Reference proteome</keyword>
<evidence type="ECO:0000313" key="1">
    <source>
        <dbReference type="EMBL" id="GAA2986322.1"/>
    </source>
</evidence>
<dbReference type="Proteomes" id="UP001499930">
    <property type="component" value="Unassembled WGS sequence"/>
</dbReference>
<comment type="caution">
    <text evidence="1">The sequence shown here is derived from an EMBL/GenBank/DDBJ whole genome shotgun (WGS) entry which is preliminary data.</text>
</comment>
<name>A0ABP6K6J6_9ACTN</name>
<organism evidence="1 2">
    <name type="scientific">Streptosporangium longisporum</name>
    <dbReference type="NCBI Taxonomy" id="46187"/>
    <lineage>
        <taxon>Bacteria</taxon>
        <taxon>Bacillati</taxon>
        <taxon>Actinomycetota</taxon>
        <taxon>Actinomycetes</taxon>
        <taxon>Streptosporangiales</taxon>
        <taxon>Streptosporangiaceae</taxon>
        <taxon>Streptosporangium</taxon>
    </lineage>
</organism>
<proteinExistence type="predicted"/>
<dbReference type="EMBL" id="BAAAWD010000002">
    <property type="protein sequence ID" value="GAA2986322.1"/>
    <property type="molecule type" value="Genomic_DNA"/>
</dbReference>
<accession>A0ABP6K6J6</accession>
<sequence>MASHLASAPSGFVGEIRSHMFASGERVISRAATGEAVIGKGFLPMGSAVFYALPDRSPGAWHRQGVITSVRVLSSRCATVLEPKQ</sequence>
<protein>
    <submittedName>
        <fullName evidence="1">Uncharacterized protein</fullName>
    </submittedName>
</protein>
<gene>
    <name evidence="1" type="ORF">GCM10017559_02420</name>
</gene>
<reference evidence="2" key="1">
    <citation type="journal article" date="2019" name="Int. J. Syst. Evol. Microbiol.">
        <title>The Global Catalogue of Microorganisms (GCM) 10K type strain sequencing project: providing services to taxonomists for standard genome sequencing and annotation.</title>
        <authorList>
            <consortium name="The Broad Institute Genomics Platform"/>
            <consortium name="The Broad Institute Genome Sequencing Center for Infectious Disease"/>
            <person name="Wu L."/>
            <person name="Ma J."/>
        </authorList>
    </citation>
    <scope>NUCLEOTIDE SEQUENCE [LARGE SCALE GENOMIC DNA]</scope>
    <source>
        <strain evidence="2">JCM 3106</strain>
    </source>
</reference>
<evidence type="ECO:0000313" key="2">
    <source>
        <dbReference type="Proteomes" id="UP001499930"/>
    </source>
</evidence>